<dbReference type="AlphaFoldDB" id="A0A3M7M880"/>
<dbReference type="EMBL" id="KE747824">
    <property type="protein sequence ID" value="RMZ70668.1"/>
    <property type="molecule type" value="Genomic_DNA"/>
</dbReference>
<dbReference type="Proteomes" id="UP000265663">
    <property type="component" value="Unassembled WGS sequence"/>
</dbReference>
<name>A0A3M7M880_9PLEO</name>
<evidence type="ECO:0000313" key="2">
    <source>
        <dbReference type="Proteomes" id="UP000265663"/>
    </source>
</evidence>
<proteinExistence type="predicted"/>
<reference evidence="1 2" key="1">
    <citation type="journal article" date="2014" name="PLoS ONE">
        <title>De novo Genome Assembly of the Fungal Plant Pathogen Pyrenophora semeniperda.</title>
        <authorList>
            <person name="Soliai M.M."/>
            <person name="Meyer S.E."/>
            <person name="Udall J.A."/>
            <person name="Elzinga D.E."/>
            <person name="Hermansen R.A."/>
            <person name="Bodily P.M."/>
            <person name="Hart A.A."/>
            <person name="Coleman C.E."/>
        </authorList>
    </citation>
    <scope>NUCLEOTIDE SEQUENCE [LARGE SCALE GENOMIC DNA]</scope>
    <source>
        <strain evidence="1 2">CCB06</strain>
        <tissue evidence="1">Mycelium</tissue>
    </source>
</reference>
<keyword evidence="2" id="KW-1185">Reference proteome</keyword>
<gene>
    <name evidence="1" type="ORF">GMOD_00000796</name>
</gene>
<dbReference type="OrthoDB" id="4979017at2759"/>
<sequence>MKLHLLYFLPSVYAARWYTNNGWSAPGAQSMCTADNKHTFYFCGQGALANGKNPFPGAFPHGRENCQISGYGCSWNGAEGSVCWSFLFYTS</sequence>
<evidence type="ECO:0000313" key="1">
    <source>
        <dbReference type="EMBL" id="RMZ70668.1"/>
    </source>
</evidence>
<accession>A0A3M7M880</accession>
<protein>
    <submittedName>
        <fullName evidence="1">Uncharacterized protein</fullName>
    </submittedName>
</protein>
<organism evidence="1 2">
    <name type="scientific">Pyrenophora seminiperda CCB06</name>
    <dbReference type="NCBI Taxonomy" id="1302712"/>
    <lineage>
        <taxon>Eukaryota</taxon>
        <taxon>Fungi</taxon>
        <taxon>Dikarya</taxon>
        <taxon>Ascomycota</taxon>
        <taxon>Pezizomycotina</taxon>
        <taxon>Dothideomycetes</taxon>
        <taxon>Pleosporomycetidae</taxon>
        <taxon>Pleosporales</taxon>
        <taxon>Pleosporineae</taxon>
        <taxon>Pleosporaceae</taxon>
        <taxon>Pyrenophora</taxon>
    </lineage>
</organism>